<evidence type="ECO:0000313" key="2">
    <source>
        <dbReference type="Proteomes" id="UP001597344"/>
    </source>
</evidence>
<gene>
    <name evidence="1" type="ORF">ACFSJT_12520</name>
</gene>
<evidence type="ECO:0000313" key="1">
    <source>
        <dbReference type="EMBL" id="MFD2187617.1"/>
    </source>
</evidence>
<dbReference type="Proteomes" id="UP001597344">
    <property type="component" value="Unassembled WGS sequence"/>
</dbReference>
<dbReference type="EMBL" id="JBHUHY010000013">
    <property type="protein sequence ID" value="MFD2187617.1"/>
    <property type="molecule type" value="Genomic_DNA"/>
</dbReference>
<keyword evidence="2" id="KW-1185">Reference proteome</keyword>
<reference evidence="2" key="1">
    <citation type="journal article" date="2019" name="Int. J. Syst. Evol. Microbiol.">
        <title>The Global Catalogue of Microorganisms (GCM) 10K type strain sequencing project: providing services to taxonomists for standard genome sequencing and annotation.</title>
        <authorList>
            <consortium name="The Broad Institute Genomics Platform"/>
            <consortium name="The Broad Institute Genome Sequencing Center for Infectious Disease"/>
            <person name="Wu L."/>
            <person name="Ma J."/>
        </authorList>
    </citation>
    <scope>NUCLEOTIDE SEQUENCE [LARGE SCALE GENOMIC DNA]</scope>
    <source>
        <strain evidence="2">DT92</strain>
    </source>
</reference>
<organism evidence="1 2">
    <name type="scientific">Aquimarina celericrescens</name>
    <dbReference type="NCBI Taxonomy" id="1964542"/>
    <lineage>
        <taxon>Bacteria</taxon>
        <taxon>Pseudomonadati</taxon>
        <taxon>Bacteroidota</taxon>
        <taxon>Flavobacteriia</taxon>
        <taxon>Flavobacteriales</taxon>
        <taxon>Flavobacteriaceae</taxon>
        <taxon>Aquimarina</taxon>
    </lineage>
</organism>
<accession>A0ABW5AYS7</accession>
<protein>
    <submittedName>
        <fullName evidence="1">Uncharacterized protein</fullName>
    </submittedName>
</protein>
<proteinExistence type="predicted"/>
<name>A0ABW5AYS7_9FLAO</name>
<sequence>MNKNQLKNYRMFLEVQNTLDHNNTTWSGNPKFTETKKMLDIEIDGIEILGEDASKTTKGMTRDKNLIRNALEKKLVALAGAMSVHASITQNETLKSIMITSKAAL</sequence>
<comment type="caution">
    <text evidence="1">The sequence shown here is derived from an EMBL/GenBank/DDBJ whole genome shotgun (WGS) entry which is preliminary data.</text>
</comment>
<dbReference type="RefSeq" id="WP_378320620.1">
    <property type="nucleotide sequence ID" value="NZ_JBHUHY010000013.1"/>
</dbReference>